<evidence type="ECO:0000256" key="4">
    <source>
        <dbReference type="ARBA" id="ARBA00022475"/>
    </source>
</evidence>
<feature type="transmembrane region" description="Helical" evidence="15">
    <location>
        <begin position="654"/>
        <end position="673"/>
    </location>
</feature>
<keyword evidence="4 15" id="KW-1003">Cell membrane</keyword>
<dbReference type="PANTHER" id="PTHR43520:SF5">
    <property type="entry name" value="CATION-TRANSPORTING P-TYPE ATPASE-RELATED"/>
    <property type="match status" value="1"/>
</dbReference>
<feature type="transmembrane region" description="Helical" evidence="15">
    <location>
        <begin position="131"/>
        <end position="148"/>
    </location>
</feature>
<evidence type="ECO:0008006" key="20">
    <source>
        <dbReference type="Google" id="ProtNLM"/>
    </source>
</evidence>
<evidence type="ECO:0000256" key="2">
    <source>
        <dbReference type="ARBA" id="ARBA00006024"/>
    </source>
</evidence>
<evidence type="ECO:0000256" key="13">
    <source>
        <dbReference type="ARBA" id="ARBA00023065"/>
    </source>
</evidence>
<dbReference type="PRINTS" id="PR00119">
    <property type="entry name" value="CATATPASE"/>
</dbReference>
<dbReference type="GO" id="GO:0016887">
    <property type="term" value="F:ATP hydrolysis activity"/>
    <property type="evidence" value="ECO:0007669"/>
    <property type="project" value="InterPro"/>
</dbReference>
<dbReference type="GO" id="GO:0055070">
    <property type="term" value="P:copper ion homeostasis"/>
    <property type="evidence" value="ECO:0007669"/>
    <property type="project" value="TreeGrafter"/>
</dbReference>
<dbReference type="Gene3D" id="3.40.1110.10">
    <property type="entry name" value="Calcium-transporting ATPase, cytoplasmic domain N"/>
    <property type="match status" value="1"/>
</dbReference>
<keyword evidence="8 15" id="KW-0547">Nucleotide-binding</keyword>
<evidence type="ECO:0000313" key="19">
    <source>
        <dbReference type="Proteomes" id="UP000176389"/>
    </source>
</evidence>
<dbReference type="SUPFAM" id="SSF81665">
    <property type="entry name" value="Calcium ATPase, transmembrane domain M"/>
    <property type="match status" value="1"/>
</dbReference>
<feature type="domain" description="Heavy metal binding" evidence="17">
    <location>
        <begin position="1"/>
        <end position="22"/>
    </location>
</feature>
<evidence type="ECO:0000256" key="5">
    <source>
        <dbReference type="ARBA" id="ARBA00022553"/>
    </source>
</evidence>
<evidence type="ECO:0000256" key="10">
    <source>
        <dbReference type="ARBA" id="ARBA00022842"/>
    </source>
</evidence>
<dbReference type="GO" id="GO:0005507">
    <property type="term" value="F:copper ion binding"/>
    <property type="evidence" value="ECO:0007669"/>
    <property type="project" value="TreeGrafter"/>
</dbReference>
<dbReference type="Proteomes" id="UP000176389">
    <property type="component" value="Unassembled WGS sequence"/>
</dbReference>
<keyword evidence="13" id="KW-0406">Ion transport</keyword>
<dbReference type="InterPro" id="IPR059000">
    <property type="entry name" value="ATPase_P-type_domA"/>
</dbReference>
<dbReference type="NCBIfam" id="TIGR01512">
    <property type="entry name" value="ATPase-IB2_Cd"/>
    <property type="match status" value="1"/>
</dbReference>
<dbReference type="InterPro" id="IPR044492">
    <property type="entry name" value="P_typ_ATPase_HD_dom"/>
</dbReference>
<dbReference type="Pfam" id="PF00702">
    <property type="entry name" value="Hydrolase"/>
    <property type="match status" value="1"/>
</dbReference>
<sequence>MHPEVTRKEPGDCPKCGMKLEKHNHGGKHAGMESSFKRRFFIALPLTIIVLALSPKIQQWFGFSIDFSGREITLFLLASIIVLYAGFPFYQMAVGEIKTRSFAMMTLVSLAVLSGYIFSIAATFLFPGESLFWEIATLVLAFLFGHWMEMRAVRGASGALAELAKLIPPTAHLVKGDVVDDVGTEELKKGDRVLVRPGEKVPIDGKVISGESSVNESAVTGESRPVGKKAGDGVIGGTINNDGSLTIEVTKTGAETAISQMMELVRAAQETKPSVQKLADNAARWLTVVAVSVGIGTFIYWFFVNPQGAVFAATLAISVIVIACPHALGLAIPTVTTVTTSLAAKNGILIRDMRAAELARKLNYVVFDKTGTLTQGKFGVSQIIPFGEINEESLLKSVAAVEFHSQHSIAQGILNEATKRNIDIEAAEKFQSFPGKGALGEVEGQQVAIGSKAFMDQQGLGVARFETMVIEPALAGKSMVWVAVGSKPAGVLVLDDLVREESVEAVQALKEMGIRVAMLTGDTESIAKRIAEELEIDTFFAQVLPEDKVNKIKELQSQGNIVAMVGDGVNDAASLTQAHLGIAIGAGTDVAVESAELVLVKNDPRDVVKAIKLSYATNSKMKQNLVWAAGYNVIAIPVAAGVLFSFGILLRPEWAALLMSASSIIVVVNALRLRSVKLA</sequence>
<dbReference type="InterPro" id="IPR027256">
    <property type="entry name" value="P-typ_ATPase_IB"/>
</dbReference>
<evidence type="ECO:0000256" key="11">
    <source>
        <dbReference type="ARBA" id="ARBA00022967"/>
    </source>
</evidence>
<dbReference type="InterPro" id="IPR023299">
    <property type="entry name" value="ATPase_P-typ_cyto_dom_N"/>
</dbReference>
<dbReference type="NCBIfam" id="TIGR01494">
    <property type="entry name" value="ATPase_P-type"/>
    <property type="match status" value="2"/>
</dbReference>
<dbReference type="FunFam" id="2.70.150.10:FF:000002">
    <property type="entry name" value="Copper-transporting ATPase 1, putative"/>
    <property type="match status" value="1"/>
</dbReference>
<evidence type="ECO:0000256" key="14">
    <source>
        <dbReference type="ARBA" id="ARBA00023136"/>
    </source>
</evidence>
<dbReference type="SUPFAM" id="SSF56784">
    <property type="entry name" value="HAD-like"/>
    <property type="match status" value="1"/>
</dbReference>
<gene>
    <name evidence="18" type="ORF">A2Z11_01960</name>
</gene>
<evidence type="ECO:0000256" key="7">
    <source>
        <dbReference type="ARBA" id="ARBA00022723"/>
    </source>
</evidence>
<evidence type="ECO:0000256" key="3">
    <source>
        <dbReference type="ARBA" id="ARBA00022448"/>
    </source>
</evidence>
<keyword evidence="7 15" id="KW-0479">Metal-binding</keyword>
<dbReference type="SUPFAM" id="SSF81653">
    <property type="entry name" value="Calcium ATPase, transduction domain A"/>
    <property type="match status" value="1"/>
</dbReference>
<protein>
    <recommendedName>
        <fullName evidence="20">Copper-translocating P-type ATPase</fullName>
    </recommendedName>
</protein>
<dbReference type="SFLD" id="SFLDF00027">
    <property type="entry name" value="p-type_atpase"/>
    <property type="match status" value="1"/>
</dbReference>
<dbReference type="PROSITE" id="PS00154">
    <property type="entry name" value="ATPASE_E1_E2"/>
    <property type="match status" value="1"/>
</dbReference>
<evidence type="ECO:0000313" key="18">
    <source>
        <dbReference type="EMBL" id="OGY27018.1"/>
    </source>
</evidence>
<name>A0A1G1WH26_9BACT</name>
<dbReference type="InterPro" id="IPR018303">
    <property type="entry name" value="ATPase_P-typ_P_site"/>
</dbReference>
<dbReference type="Pfam" id="PF19335">
    <property type="entry name" value="HMBD"/>
    <property type="match status" value="1"/>
</dbReference>
<dbReference type="NCBIfam" id="TIGR01525">
    <property type="entry name" value="ATPase-IB_hvy"/>
    <property type="match status" value="1"/>
</dbReference>
<keyword evidence="6 15" id="KW-0812">Transmembrane</keyword>
<organism evidence="18 19">
    <name type="scientific">Candidatus Woykebacteria bacterium RBG_16_43_9</name>
    <dbReference type="NCBI Taxonomy" id="1802596"/>
    <lineage>
        <taxon>Bacteria</taxon>
        <taxon>Candidatus Woykeibacteriota</taxon>
    </lineage>
</organism>
<dbReference type="PANTHER" id="PTHR43520">
    <property type="entry name" value="ATP7, ISOFORM B"/>
    <property type="match status" value="1"/>
</dbReference>
<keyword evidence="14 15" id="KW-0472">Membrane</keyword>
<dbReference type="Gene3D" id="2.70.150.10">
    <property type="entry name" value="Calcium-transporting ATPase, cytoplasmic transduction domain A"/>
    <property type="match status" value="1"/>
</dbReference>
<dbReference type="Gene3D" id="3.40.50.1000">
    <property type="entry name" value="HAD superfamily/HAD-like"/>
    <property type="match status" value="1"/>
</dbReference>
<keyword evidence="3" id="KW-0813">Transport</keyword>
<dbReference type="EMBL" id="MHCS01000005">
    <property type="protein sequence ID" value="OGY27018.1"/>
    <property type="molecule type" value="Genomic_DNA"/>
</dbReference>
<dbReference type="GO" id="GO:0043682">
    <property type="term" value="F:P-type divalent copper transporter activity"/>
    <property type="evidence" value="ECO:0007669"/>
    <property type="project" value="TreeGrafter"/>
</dbReference>
<dbReference type="InterPro" id="IPR023298">
    <property type="entry name" value="ATPase_P-typ_TM_dom_sf"/>
</dbReference>
<evidence type="ECO:0000256" key="8">
    <source>
        <dbReference type="ARBA" id="ARBA00022741"/>
    </source>
</evidence>
<dbReference type="InterPro" id="IPR008250">
    <property type="entry name" value="ATPase_P-typ_transduc_dom_A_sf"/>
</dbReference>
<comment type="caution">
    <text evidence="18">The sequence shown here is derived from an EMBL/GenBank/DDBJ whole genome shotgun (WGS) entry which is preliminary data.</text>
</comment>
<keyword evidence="5" id="KW-0597">Phosphoprotein</keyword>
<feature type="transmembrane region" description="Helical" evidence="15">
    <location>
        <begin position="40"/>
        <end position="60"/>
    </location>
</feature>
<evidence type="ECO:0000256" key="1">
    <source>
        <dbReference type="ARBA" id="ARBA00004651"/>
    </source>
</evidence>
<dbReference type="GO" id="GO:0005886">
    <property type="term" value="C:plasma membrane"/>
    <property type="evidence" value="ECO:0007669"/>
    <property type="project" value="UniProtKB-SubCell"/>
</dbReference>
<keyword evidence="11" id="KW-1278">Translocase</keyword>
<feature type="transmembrane region" description="Helical" evidence="15">
    <location>
        <begin position="102"/>
        <end position="125"/>
    </location>
</feature>
<proteinExistence type="inferred from homology"/>
<comment type="subcellular location">
    <subcellularLocation>
        <location evidence="1">Cell membrane</location>
        <topology evidence="1">Multi-pass membrane protein</topology>
    </subcellularLocation>
</comment>
<feature type="domain" description="P-type ATPase A" evidence="16">
    <location>
        <begin position="165"/>
        <end position="265"/>
    </location>
</feature>
<keyword evidence="10" id="KW-0460">Magnesium</keyword>
<dbReference type="PRINTS" id="PR00943">
    <property type="entry name" value="CUATPASE"/>
</dbReference>
<feature type="transmembrane region" description="Helical" evidence="15">
    <location>
        <begin position="282"/>
        <end position="303"/>
    </location>
</feature>
<dbReference type="InterPro" id="IPR023214">
    <property type="entry name" value="HAD_sf"/>
</dbReference>
<dbReference type="InterPro" id="IPR001757">
    <property type="entry name" value="P_typ_ATPase"/>
</dbReference>
<dbReference type="AlphaFoldDB" id="A0A1G1WH26"/>
<dbReference type="InterPro" id="IPR045800">
    <property type="entry name" value="HMBD"/>
</dbReference>
<keyword evidence="9 15" id="KW-0067">ATP-binding</keyword>
<dbReference type="GO" id="GO:0005524">
    <property type="term" value="F:ATP binding"/>
    <property type="evidence" value="ECO:0007669"/>
    <property type="project" value="UniProtKB-UniRule"/>
</dbReference>
<feature type="transmembrane region" description="Helical" evidence="15">
    <location>
        <begin position="625"/>
        <end position="648"/>
    </location>
</feature>
<dbReference type="InterPro" id="IPR036412">
    <property type="entry name" value="HAD-like_sf"/>
</dbReference>
<evidence type="ECO:0000256" key="9">
    <source>
        <dbReference type="ARBA" id="ARBA00022840"/>
    </source>
</evidence>
<comment type="similarity">
    <text evidence="2 15">Belongs to the cation transport ATPase (P-type) (TC 3.A.3) family. Type IB subfamily.</text>
</comment>
<accession>A0A1G1WH26</accession>
<evidence type="ECO:0000259" key="16">
    <source>
        <dbReference type="Pfam" id="PF00122"/>
    </source>
</evidence>
<keyword evidence="12 15" id="KW-1133">Transmembrane helix</keyword>
<feature type="transmembrane region" description="Helical" evidence="15">
    <location>
        <begin position="309"/>
        <end position="332"/>
    </location>
</feature>
<dbReference type="SFLD" id="SFLDG00002">
    <property type="entry name" value="C1.7:_P-type_atpase_like"/>
    <property type="match status" value="1"/>
</dbReference>
<evidence type="ECO:0000256" key="12">
    <source>
        <dbReference type="ARBA" id="ARBA00022989"/>
    </source>
</evidence>
<evidence type="ECO:0000256" key="15">
    <source>
        <dbReference type="RuleBase" id="RU362081"/>
    </source>
</evidence>
<evidence type="ECO:0000259" key="17">
    <source>
        <dbReference type="Pfam" id="PF19335"/>
    </source>
</evidence>
<feature type="transmembrane region" description="Helical" evidence="15">
    <location>
        <begin position="72"/>
        <end position="90"/>
    </location>
</feature>
<dbReference type="Pfam" id="PF00122">
    <property type="entry name" value="E1-E2_ATPase"/>
    <property type="match status" value="1"/>
</dbReference>
<dbReference type="STRING" id="1802596.A2Z11_01960"/>
<dbReference type="SFLD" id="SFLDS00003">
    <property type="entry name" value="Haloacid_Dehalogenase"/>
    <property type="match status" value="1"/>
</dbReference>
<reference evidence="18 19" key="1">
    <citation type="journal article" date="2016" name="Nat. Commun.">
        <title>Thousands of microbial genomes shed light on interconnected biogeochemical processes in an aquifer system.</title>
        <authorList>
            <person name="Anantharaman K."/>
            <person name="Brown C.T."/>
            <person name="Hug L.A."/>
            <person name="Sharon I."/>
            <person name="Castelle C.J."/>
            <person name="Probst A.J."/>
            <person name="Thomas B.C."/>
            <person name="Singh A."/>
            <person name="Wilkins M.J."/>
            <person name="Karaoz U."/>
            <person name="Brodie E.L."/>
            <person name="Williams K.H."/>
            <person name="Hubbard S.S."/>
            <person name="Banfield J.F."/>
        </authorList>
    </citation>
    <scope>NUCLEOTIDE SEQUENCE [LARGE SCALE GENOMIC DNA]</scope>
</reference>
<dbReference type="NCBIfam" id="TIGR01511">
    <property type="entry name" value="ATPase-IB1_Cu"/>
    <property type="match status" value="1"/>
</dbReference>
<evidence type="ECO:0000256" key="6">
    <source>
        <dbReference type="ARBA" id="ARBA00022692"/>
    </source>
</evidence>